<dbReference type="GO" id="GO:0031991">
    <property type="term" value="P:regulation of actomyosin contractile ring contraction"/>
    <property type="evidence" value="ECO:0007669"/>
    <property type="project" value="TreeGrafter"/>
</dbReference>
<dbReference type="SMART" id="SM00325">
    <property type="entry name" value="RhoGEF"/>
    <property type="match status" value="1"/>
</dbReference>
<dbReference type="AlphaFoldDB" id="A0A109UWN3"/>
<gene>
    <name evidence="2" type="ORF">AW171_hschr2413</name>
</gene>
<dbReference type="EMBL" id="CP014242">
    <property type="protein sequence ID" value="AMD18890.1"/>
    <property type="molecule type" value="Genomic_DNA"/>
</dbReference>
<accession>A0A109UWN3</accession>
<dbReference type="PANTHER" id="PTHR22834">
    <property type="entry name" value="NUCLEAR FUSION PROTEIN FUS2"/>
    <property type="match status" value="1"/>
</dbReference>
<dbReference type="Gene3D" id="1.20.900.10">
    <property type="entry name" value="Dbl homology (DH) domain"/>
    <property type="match status" value="1"/>
</dbReference>
<dbReference type="SUPFAM" id="SSF48065">
    <property type="entry name" value="DBL homology domain (DH-domain)"/>
    <property type="match status" value="1"/>
</dbReference>
<dbReference type="PROSITE" id="PS50010">
    <property type="entry name" value="DH_2"/>
    <property type="match status" value="1"/>
</dbReference>
<feature type="domain" description="DH" evidence="1">
    <location>
        <begin position="125"/>
        <end position="364"/>
    </location>
</feature>
<dbReference type="Proteomes" id="UP000243052">
    <property type="component" value="Chromosome ii"/>
</dbReference>
<dbReference type="RefSeq" id="XP_017985886.1">
    <property type="nucleotide sequence ID" value="XM_018130018.1"/>
</dbReference>
<dbReference type="Pfam" id="PF00621">
    <property type="entry name" value="RhoGEF"/>
    <property type="match status" value="1"/>
</dbReference>
<dbReference type="GO" id="GO:0005737">
    <property type="term" value="C:cytoplasm"/>
    <property type="evidence" value="ECO:0007669"/>
    <property type="project" value="TreeGrafter"/>
</dbReference>
<dbReference type="InterPro" id="IPR000219">
    <property type="entry name" value="DH_dom"/>
</dbReference>
<evidence type="ECO:0000313" key="2">
    <source>
        <dbReference type="EMBL" id="AMD18890.1"/>
    </source>
</evidence>
<dbReference type="STRING" id="45286.A0A109UWN3"/>
<dbReference type="OrthoDB" id="10256089at2759"/>
<dbReference type="GO" id="GO:0032955">
    <property type="term" value="P:regulation of division septum assembly"/>
    <property type="evidence" value="ECO:0007669"/>
    <property type="project" value="TreeGrafter"/>
</dbReference>
<organism evidence="2 3">
    <name type="scientific">Eremothecium sinecaudum</name>
    <dbReference type="NCBI Taxonomy" id="45286"/>
    <lineage>
        <taxon>Eukaryota</taxon>
        <taxon>Fungi</taxon>
        <taxon>Dikarya</taxon>
        <taxon>Ascomycota</taxon>
        <taxon>Saccharomycotina</taxon>
        <taxon>Saccharomycetes</taxon>
        <taxon>Saccharomycetales</taxon>
        <taxon>Saccharomycetaceae</taxon>
        <taxon>Eremothecium</taxon>
    </lineage>
</organism>
<evidence type="ECO:0000259" key="1">
    <source>
        <dbReference type="PROSITE" id="PS50010"/>
    </source>
</evidence>
<dbReference type="GeneID" id="28722075"/>
<protein>
    <submittedName>
        <fullName evidence="2">HBL012Cp</fullName>
    </submittedName>
</protein>
<dbReference type="InterPro" id="IPR051492">
    <property type="entry name" value="Dynamin-Rho_GEF"/>
</dbReference>
<name>A0A109UWN3_9SACH</name>
<dbReference type="InterPro" id="IPR035899">
    <property type="entry name" value="DBL_dom_sf"/>
</dbReference>
<dbReference type="PANTHER" id="PTHR22834:SF20">
    <property type="entry name" value="SH3 DOMAIN-CONTAINING PROTEIN"/>
    <property type="match status" value="1"/>
</dbReference>
<sequence>MLKSSRFVSQLGYPTSGEMTPIRDYEREKALAAKMKTLNKLRNNPYAIPLWESSGENKRAIDTINDRSRSNDCNGKPRVKHRPKTLNLEDLSDRETKRMDSPLNLGSYNDYLVMRSPKIDSRLLNFLDTIRKLVETEEEYYQTLELANSAYRNELNANRKVRNQILEESRNDELLLFGDIETISSISRLLVGQIKNKIAGSAESKLTDDIWHHLRVHPKETKAILDDLNIPDILRSHLERVKFLYLNYSVNHEKQLQLLQDRKRRHGSTFYRWYGKGLQRAGSIRLEVLLALPIERLDLWMMFAEELMLYSEGTISEVAAEKLSSFYNDYSLYLKRVKRSQEEFKAKKDMNQSPSEIIEFYNTCFNDTTCSLSRSLTNATKAITLSSSIYSEEYERKEKEEDMIGEKAKRDMGDAFYDKHDSEDLRRQDDEDEQFDIDYQSFSRNDASEDHDSLKKYVRKFNILRKGFSSLYSHVDKLNLMEVLDKRLENTKTWQRLMEFDSTVEAKDDIYISSIYSAFIDKINHQKEKVMVLRISQIKKGFLEPLGRFIARSNSISTKIEDLRTLGREYRAYQRQKEHDIKKEVLAKSYEAAKLELLNELPTFFNISQKLITYILLKYQSIMLEYMKILCGGNNILEKELQLAEENDREFGDNFDILQIFSSSRFYTKQAVRENWQFPGKPSASRVLRKLFEL</sequence>
<keyword evidence="3" id="KW-1185">Reference proteome</keyword>
<dbReference type="GO" id="GO:0005085">
    <property type="term" value="F:guanyl-nucleotide exchange factor activity"/>
    <property type="evidence" value="ECO:0007669"/>
    <property type="project" value="InterPro"/>
</dbReference>
<evidence type="ECO:0000313" key="3">
    <source>
        <dbReference type="Proteomes" id="UP000243052"/>
    </source>
</evidence>
<reference evidence="2 3" key="1">
    <citation type="submission" date="2016-01" db="EMBL/GenBank/DDBJ databases">
        <title>Genome sequence of the yeast Holleya sinecauda.</title>
        <authorList>
            <person name="Dietrich F.S."/>
        </authorList>
    </citation>
    <scope>NUCLEOTIDE SEQUENCE [LARGE SCALE GENOMIC DNA]</scope>
    <source>
        <strain evidence="2 3">ATCC 58844</strain>
    </source>
</reference>
<proteinExistence type="predicted"/>